<evidence type="ECO:0000313" key="8">
    <source>
        <dbReference type="Proteomes" id="UP000193922"/>
    </source>
</evidence>
<comment type="caution">
    <text evidence="7">The sequence shown here is derived from an EMBL/GenBank/DDBJ whole genome shotgun (WGS) entry which is preliminary data.</text>
</comment>
<dbReference type="RefSeq" id="XP_040740902.1">
    <property type="nucleotide sequence ID" value="XM_040889847.1"/>
</dbReference>
<dbReference type="PANTHER" id="PTHR31794:SF4">
    <property type="entry name" value="AUXIN EFFLUX TRANSPORTER FAMILY PROTEIN (EUROFUNG)"/>
    <property type="match status" value="1"/>
</dbReference>
<dbReference type="PANTHER" id="PTHR31794">
    <property type="entry name" value="AUXIN EFFLUX TRANSPORTER FAMILY PROTEIN (EUROFUNG)"/>
    <property type="match status" value="1"/>
</dbReference>
<keyword evidence="4 6" id="KW-0472">Membrane</keyword>
<evidence type="ECO:0000256" key="4">
    <source>
        <dbReference type="ARBA" id="ARBA00023136"/>
    </source>
</evidence>
<evidence type="ECO:0000256" key="2">
    <source>
        <dbReference type="ARBA" id="ARBA00022692"/>
    </source>
</evidence>
<dbReference type="STRING" id="61395.A0A1Y1W0B5"/>
<keyword evidence="8" id="KW-1185">Reference proteome</keyword>
<dbReference type="GeneID" id="63806495"/>
<name>A0A1Y1W0B5_9FUNG</name>
<dbReference type="OrthoDB" id="191139at2759"/>
<reference evidence="7 8" key="1">
    <citation type="submission" date="2016-07" db="EMBL/GenBank/DDBJ databases">
        <title>Pervasive Adenine N6-methylation of Active Genes in Fungi.</title>
        <authorList>
            <consortium name="DOE Joint Genome Institute"/>
            <person name="Mondo S.J."/>
            <person name="Dannebaum R.O."/>
            <person name="Kuo R.C."/>
            <person name="Labutti K."/>
            <person name="Haridas S."/>
            <person name="Kuo A."/>
            <person name="Salamov A."/>
            <person name="Ahrendt S.R."/>
            <person name="Lipzen A."/>
            <person name="Sullivan W."/>
            <person name="Andreopoulos W.B."/>
            <person name="Clum A."/>
            <person name="Lindquist E."/>
            <person name="Daum C."/>
            <person name="Ramamoorthy G.K."/>
            <person name="Gryganskyi A."/>
            <person name="Culley D."/>
            <person name="Magnuson J.K."/>
            <person name="James T.Y."/>
            <person name="O'Malley M.A."/>
            <person name="Stajich J.E."/>
            <person name="Spatafora J.W."/>
            <person name="Visel A."/>
            <person name="Grigoriev I.V."/>
        </authorList>
    </citation>
    <scope>NUCLEOTIDE SEQUENCE [LARGE SCALE GENOMIC DNA]</scope>
    <source>
        <strain evidence="7 8">ATCC 12442</strain>
    </source>
</reference>
<evidence type="ECO:0000256" key="6">
    <source>
        <dbReference type="SAM" id="Phobius"/>
    </source>
</evidence>
<dbReference type="EMBL" id="MCFD01000014">
    <property type="protein sequence ID" value="ORX66943.1"/>
    <property type="molecule type" value="Genomic_DNA"/>
</dbReference>
<gene>
    <name evidence="7" type="ORF">DL89DRAFT_286131</name>
</gene>
<proteinExistence type="predicted"/>
<dbReference type="GO" id="GO:0005783">
    <property type="term" value="C:endoplasmic reticulum"/>
    <property type="evidence" value="ECO:0007669"/>
    <property type="project" value="TreeGrafter"/>
</dbReference>
<feature type="region of interest" description="Disordered" evidence="5">
    <location>
        <begin position="174"/>
        <end position="195"/>
    </location>
</feature>
<sequence>MSFVEYAVVSTQALAKVFVIGSTGYMLGLEKPELKTLAKLNITLLTPALMFSKISKSLDRETLFLLWLVPVIYGVLGFVGYLWVQYSGRLVRLPNGFRRLCGIAVFFSNVNTIMIPIVQTIAASPTARYLLRDENDTAEAMANRCIAYGMLIGIANNLLRWSVGVALMGPDKGDEGRLRLPEDSPEQPSASLADMGLSDHEGGIATVAGRSGQARGSAEMVARMGRRMWGAVQPCLTPPLLGVLAAVFVVLVPPLQQALLAKGTYAYTVWRAVETCGEACVPLTLLALGGQLHVMGSGQDESGDVPQRAQTHGIALVMAGRFLVVPILTCAVLFGIHAFVPQAMPLLTSDPVLFLTLALVSATPPAVNLLTMSQKVGLYENESARILTHTYISGIFALSLEVSVFLWLTTTLRA</sequence>
<feature type="transmembrane region" description="Helical" evidence="6">
    <location>
        <begin position="391"/>
        <end position="409"/>
    </location>
</feature>
<feature type="transmembrane region" description="Helical" evidence="6">
    <location>
        <begin position="352"/>
        <end position="371"/>
    </location>
</feature>
<feature type="transmembrane region" description="Helical" evidence="6">
    <location>
        <begin position="229"/>
        <end position="252"/>
    </location>
</feature>
<accession>A0A1Y1W0B5</accession>
<feature type="transmembrane region" description="Helical" evidence="6">
    <location>
        <begin position="96"/>
        <end position="121"/>
    </location>
</feature>
<dbReference type="Pfam" id="PF03547">
    <property type="entry name" value="Mem_trans"/>
    <property type="match status" value="1"/>
</dbReference>
<dbReference type="Proteomes" id="UP000193922">
    <property type="component" value="Unassembled WGS sequence"/>
</dbReference>
<organism evidence="7 8">
    <name type="scientific">Linderina pennispora</name>
    <dbReference type="NCBI Taxonomy" id="61395"/>
    <lineage>
        <taxon>Eukaryota</taxon>
        <taxon>Fungi</taxon>
        <taxon>Fungi incertae sedis</taxon>
        <taxon>Zoopagomycota</taxon>
        <taxon>Kickxellomycotina</taxon>
        <taxon>Kickxellomycetes</taxon>
        <taxon>Kickxellales</taxon>
        <taxon>Kickxellaceae</taxon>
        <taxon>Linderina</taxon>
    </lineage>
</organism>
<comment type="subcellular location">
    <subcellularLocation>
        <location evidence="1">Membrane</location>
        <topology evidence="1">Multi-pass membrane protein</topology>
    </subcellularLocation>
</comment>
<protein>
    <submittedName>
        <fullName evidence="7">Auxin efflux carrier</fullName>
    </submittedName>
</protein>
<evidence type="ECO:0000256" key="1">
    <source>
        <dbReference type="ARBA" id="ARBA00004141"/>
    </source>
</evidence>
<dbReference type="AlphaFoldDB" id="A0A1Y1W0B5"/>
<evidence type="ECO:0000313" key="7">
    <source>
        <dbReference type="EMBL" id="ORX66943.1"/>
    </source>
</evidence>
<keyword evidence="3 6" id="KW-1133">Transmembrane helix</keyword>
<dbReference type="InterPro" id="IPR004776">
    <property type="entry name" value="Mem_transp_PIN-like"/>
</dbReference>
<evidence type="ECO:0000256" key="5">
    <source>
        <dbReference type="SAM" id="MobiDB-lite"/>
    </source>
</evidence>
<feature type="transmembrane region" description="Helical" evidence="6">
    <location>
        <begin position="314"/>
        <end position="340"/>
    </location>
</feature>
<dbReference type="GO" id="GO:0055085">
    <property type="term" value="P:transmembrane transport"/>
    <property type="evidence" value="ECO:0007669"/>
    <property type="project" value="InterPro"/>
</dbReference>
<evidence type="ECO:0000256" key="3">
    <source>
        <dbReference type="ARBA" id="ARBA00022989"/>
    </source>
</evidence>
<dbReference type="GO" id="GO:0016020">
    <property type="term" value="C:membrane"/>
    <property type="evidence" value="ECO:0007669"/>
    <property type="project" value="UniProtKB-SubCell"/>
</dbReference>
<feature type="transmembrane region" description="Helical" evidence="6">
    <location>
        <begin position="64"/>
        <end position="84"/>
    </location>
</feature>
<keyword evidence="2 6" id="KW-0812">Transmembrane</keyword>